<feature type="region of interest" description="Disordered" evidence="1">
    <location>
        <begin position="145"/>
        <end position="172"/>
    </location>
</feature>
<name>A0A4T0FVF0_9BASI</name>
<proteinExistence type="predicted"/>
<evidence type="ECO:0000256" key="1">
    <source>
        <dbReference type="SAM" id="MobiDB-lite"/>
    </source>
</evidence>
<keyword evidence="2" id="KW-0472">Membrane</keyword>
<keyword evidence="4" id="KW-1185">Reference proteome</keyword>
<gene>
    <name evidence="3" type="ORF">E3P99_01306</name>
</gene>
<dbReference type="AlphaFoldDB" id="A0A4T0FVF0"/>
<organism evidence="3 4">
    <name type="scientific">Wallemia hederae</name>
    <dbReference type="NCBI Taxonomy" id="1540922"/>
    <lineage>
        <taxon>Eukaryota</taxon>
        <taxon>Fungi</taxon>
        <taxon>Dikarya</taxon>
        <taxon>Basidiomycota</taxon>
        <taxon>Wallemiomycotina</taxon>
        <taxon>Wallemiomycetes</taxon>
        <taxon>Wallemiales</taxon>
        <taxon>Wallemiaceae</taxon>
        <taxon>Wallemia</taxon>
    </lineage>
</organism>
<evidence type="ECO:0000313" key="3">
    <source>
        <dbReference type="EMBL" id="TIA90966.1"/>
    </source>
</evidence>
<keyword evidence="2" id="KW-1133">Transmembrane helix</keyword>
<dbReference type="Proteomes" id="UP000310189">
    <property type="component" value="Unassembled WGS sequence"/>
</dbReference>
<keyword evidence="2" id="KW-0812">Transmembrane</keyword>
<sequence length="292" mass="32600">MPAIRIDCIQPSQPAKLGWFEQMQMQLQTPLLKQESIFRHPGMGMDTWSDPSLPSMFKPFANIMPRGDINETVVDPLSDSDPVEAQGRIIRARDFAANDGKKLSLDGMTVLPITISVFVAAVLLIVFVCLFKCYRRRAKAKRMMLDSEDSTLVSSSRSSLKSSGSSLDDLKDMKDVKPIHPSVLDKFTTAPTKITNLRQLQQMQRESQKHSPAMRQWTPGNSPIVPPVKPWTNQVPIKNKRSPKQSSPYPLVKDSDLPAIPPDALTSPTSGVPIAYYSSPRITRKGRTSTRR</sequence>
<dbReference type="EMBL" id="SPNW01000015">
    <property type="protein sequence ID" value="TIA90966.1"/>
    <property type="molecule type" value="Genomic_DNA"/>
</dbReference>
<feature type="region of interest" description="Disordered" evidence="1">
    <location>
        <begin position="210"/>
        <end position="292"/>
    </location>
</feature>
<feature type="compositionally biased region" description="Basic residues" evidence="1">
    <location>
        <begin position="282"/>
        <end position="292"/>
    </location>
</feature>
<reference evidence="3 4" key="1">
    <citation type="submission" date="2019-03" db="EMBL/GenBank/DDBJ databases">
        <title>Sequencing 23 genomes of Wallemia ichthyophaga.</title>
        <authorList>
            <person name="Gostincar C."/>
        </authorList>
    </citation>
    <scope>NUCLEOTIDE SEQUENCE [LARGE SCALE GENOMIC DNA]</scope>
    <source>
        <strain evidence="3 4">EXF-5753</strain>
    </source>
</reference>
<feature type="transmembrane region" description="Helical" evidence="2">
    <location>
        <begin position="110"/>
        <end position="134"/>
    </location>
</feature>
<protein>
    <submittedName>
        <fullName evidence="3">Uncharacterized protein</fullName>
    </submittedName>
</protein>
<feature type="compositionally biased region" description="Low complexity" evidence="1">
    <location>
        <begin position="150"/>
        <end position="167"/>
    </location>
</feature>
<dbReference type="OrthoDB" id="3361637at2759"/>
<accession>A0A4T0FVF0</accession>
<evidence type="ECO:0000256" key="2">
    <source>
        <dbReference type="SAM" id="Phobius"/>
    </source>
</evidence>
<evidence type="ECO:0000313" key="4">
    <source>
        <dbReference type="Proteomes" id="UP000310189"/>
    </source>
</evidence>
<comment type="caution">
    <text evidence="3">The sequence shown here is derived from an EMBL/GenBank/DDBJ whole genome shotgun (WGS) entry which is preliminary data.</text>
</comment>